<evidence type="ECO:0000256" key="1">
    <source>
        <dbReference type="SAM" id="Coils"/>
    </source>
</evidence>
<evidence type="ECO:0000256" key="2">
    <source>
        <dbReference type="SAM" id="MobiDB-lite"/>
    </source>
</evidence>
<name>A0A6M3L5I4_9ZZZZ</name>
<keyword evidence="1" id="KW-0175">Coiled coil</keyword>
<protein>
    <submittedName>
        <fullName evidence="3">Uncharacterized protein</fullName>
    </submittedName>
</protein>
<feature type="region of interest" description="Disordered" evidence="2">
    <location>
        <begin position="228"/>
        <end position="272"/>
    </location>
</feature>
<sequence>MNKRILDMLKMFGLNLAIRYVEGEGEGGSDDDDKNNNKGKAPEPTVAELQTKLAEFEKQLADKDKHIQRGDGLLNELKNVRSELQMTKQQLAEKVKDKADELGIDLPGDDEYIQGKDLKKIVDAIKKDAKKQVDDTVKGFMSLRAKERLADDEDRMADKKLDIPYNDAMEKFKELAEDDATLWDQVNRESHRPGGKPAQLAYKIALRDHPDLAKKLNQKTRDELIDEITKTGKMPAKLSGGGRSGKLDPKNLTQEDIYKMSDKELDDLSREL</sequence>
<accession>A0A6M3L5I4</accession>
<organism evidence="3">
    <name type="scientific">viral metagenome</name>
    <dbReference type="NCBI Taxonomy" id="1070528"/>
    <lineage>
        <taxon>unclassified sequences</taxon>
        <taxon>metagenomes</taxon>
        <taxon>organismal metagenomes</taxon>
    </lineage>
</organism>
<feature type="region of interest" description="Disordered" evidence="2">
    <location>
        <begin position="23"/>
        <end position="44"/>
    </location>
</feature>
<feature type="coiled-coil region" evidence="1">
    <location>
        <begin position="46"/>
        <end position="101"/>
    </location>
</feature>
<proteinExistence type="predicted"/>
<evidence type="ECO:0000313" key="3">
    <source>
        <dbReference type="EMBL" id="QJA88771.1"/>
    </source>
</evidence>
<feature type="compositionally biased region" description="Basic and acidic residues" evidence="2">
    <location>
        <begin position="256"/>
        <end position="272"/>
    </location>
</feature>
<dbReference type="AlphaFoldDB" id="A0A6M3L5I4"/>
<gene>
    <name evidence="3" type="ORF">MM415B02689_0005</name>
</gene>
<reference evidence="3" key="1">
    <citation type="submission" date="2020-03" db="EMBL/GenBank/DDBJ databases">
        <title>The deep terrestrial virosphere.</title>
        <authorList>
            <person name="Holmfeldt K."/>
            <person name="Nilsson E."/>
            <person name="Simone D."/>
            <person name="Lopez-Fernandez M."/>
            <person name="Wu X."/>
            <person name="de Brujin I."/>
            <person name="Lundin D."/>
            <person name="Andersson A."/>
            <person name="Bertilsson S."/>
            <person name="Dopson M."/>
        </authorList>
    </citation>
    <scope>NUCLEOTIDE SEQUENCE</scope>
    <source>
        <strain evidence="3">MM415B02689</strain>
    </source>
</reference>
<dbReference type="EMBL" id="MT142803">
    <property type="protein sequence ID" value="QJA88771.1"/>
    <property type="molecule type" value="Genomic_DNA"/>
</dbReference>
<feature type="compositionally biased region" description="Acidic residues" evidence="2">
    <location>
        <begin position="23"/>
        <end position="33"/>
    </location>
</feature>